<evidence type="ECO:0000256" key="2">
    <source>
        <dbReference type="ARBA" id="ARBA00008945"/>
    </source>
</evidence>
<dbReference type="Ensembl" id="ENSFCTT00005038702.1">
    <property type="protein sequence ID" value="ENSFCTP00005027113.1"/>
    <property type="gene ID" value="ENSFCTG00005013615.1"/>
</dbReference>
<feature type="compositionally biased region" description="Basic residues" evidence="10">
    <location>
        <begin position="123"/>
        <end position="136"/>
    </location>
</feature>
<protein>
    <recommendedName>
        <fullName evidence="6">Small ribosomal subunit protein uS5m</fullName>
    </recommendedName>
    <alternativeName>
        <fullName evidence="7">28S ribosomal protein S5, mitochondrial</fullName>
    </alternativeName>
</protein>
<reference evidence="12 13" key="1">
    <citation type="submission" date="2021-02" db="EMBL/GenBank/DDBJ databases">
        <title>Safari Cat Assemblies.</title>
        <authorList>
            <person name="Bredemeyer K.R."/>
            <person name="Murphy W.J."/>
        </authorList>
    </citation>
    <scope>NUCLEOTIDE SEQUENCE [LARGE SCALE GENOMIC DNA]</scope>
</reference>
<dbReference type="PROSITE" id="PS50881">
    <property type="entry name" value="S5_DSRBD"/>
    <property type="match status" value="1"/>
</dbReference>
<reference evidence="12" key="2">
    <citation type="submission" date="2025-08" db="UniProtKB">
        <authorList>
            <consortium name="Ensembl"/>
        </authorList>
    </citation>
    <scope>IDENTIFICATION</scope>
    <source>
        <strain evidence="12">breed Abyssinian</strain>
    </source>
</reference>
<dbReference type="Gene3D" id="3.30.230.10">
    <property type="match status" value="1"/>
</dbReference>
<dbReference type="InterPro" id="IPR014721">
    <property type="entry name" value="Ribsml_uS5_D2-typ_fold_subgr"/>
</dbReference>
<dbReference type="PANTHER" id="PTHR48277">
    <property type="entry name" value="MITOCHONDRIAL RIBOSOMAL PROTEIN S5"/>
    <property type="match status" value="1"/>
</dbReference>
<evidence type="ECO:0000256" key="1">
    <source>
        <dbReference type="ARBA" id="ARBA00004173"/>
    </source>
</evidence>
<dbReference type="Proteomes" id="UP000823872">
    <property type="component" value="Chromosome A3"/>
</dbReference>
<dbReference type="PANTHER" id="PTHR48277:SF1">
    <property type="entry name" value="MITOCHONDRIAL RIBOSOMAL PROTEIN S5"/>
    <property type="match status" value="1"/>
</dbReference>
<dbReference type="GeneTree" id="ENSGT00390000001878"/>
<dbReference type="Pfam" id="PF03719">
    <property type="entry name" value="Ribosomal_S5_C"/>
    <property type="match status" value="1"/>
</dbReference>
<feature type="domain" description="S5 DRBM" evidence="11">
    <location>
        <begin position="362"/>
        <end position="426"/>
    </location>
</feature>
<sequence>MNTLYSWSYSPISSKPPGDISLGPSRRPFSRSCVPRTSCCERPTAPTHCAGATRRLLGCAPTRSQPKPRPRVLMRGPSAGLSAAAPCSFYPVAGADNHPPRRALRCGILASGIQPQAVASRLARRSRGRRWRKRPGQRLSQGSTMAAVVRAAGCLPALCGLPAGHIWSRQLYLNTFPTASILALKTVLSNGPLSSPGTRGSRHFSSLTRALQTQCCISSPSNLMGQQYRSYSFFTKLTADELWKGALAETGAGARKGRGKRTKKKRRKDLNRGQIIGEGRHGFLWPGLNVPLMRDGAVQTIAQRSKEDQEKIEAEMVQQREEWDRKRKMKVKRERGWSGNTWGGVSLGPPDPGPNGETYDDFDTRILEVRNVFNMTAKEGRKRSVRVLVAVGNGRGAAGFAIGKATERADAFRKAKNRAVQYLHYVERYEDHTIFHDISLTFKRTHIKMKKKPRGYGLRCHRAIITICRLIGIKDMYAKVSGSVNMLNLTRGLFRGLSHQETHQQLADKKSLHVVEFREECGPLPIVVASPTGALRKDPEPEDDVPDIRLDWEEVRAAQGMKRSAWSNLKRGAT</sequence>
<evidence type="ECO:0000256" key="10">
    <source>
        <dbReference type="SAM" id="MobiDB-lite"/>
    </source>
</evidence>
<reference evidence="12" key="3">
    <citation type="submission" date="2025-09" db="UniProtKB">
        <authorList>
            <consortium name="Ensembl"/>
        </authorList>
    </citation>
    <scope>IDENTIFICATION</scope>
    <source>
        <strain evidence="12">breed Abyssinian</strain>
    </source>
</reference>
<dbReference type="InterPro" id="IPR018192">
    <property type="entry name" value="Ribosomal_uS5_N_CS"/>
</dbReference>
<dbReference type="InterPro" id="IPR048584">
    <property type="entry name" value="Ribosomal_uS5m_N"/>
</dbReference>
<evidence type="ECO:0000259" key="11">
    <source>
        <dbReference type="PROSITE" id="PS50881"/>
    </source>
</evidence>
<evidence type="ECO:0000256" key="7">
    <source>
        <dbReference type="ARBA" id="ARBA00041606"/>
    </source>
</evidence>
<dbReference type="Pfam" id="PF00333">
    <property type="entry name" value="Ribosomal_S5"/>
    <property type="match status" value="1"/>
</dbReference>
<dbReference type="PROSITE" id="PS00585">
    <property type="entry name" value="RIBOSOMAL_S5"/>
    <property type="match status" value="1"/>
</dbReference>
<evidence type="ECO:0000256" key="5">
    <source>
        <dbReference type="ARBA" id="ARBA00023274"/>
    </source>
</evidence>
<accession>A0ABI7XX25</accession>
<evidence type="ECO:0000313" key="12">
    <source>
        <dbReference type="Ensembl" id="ENSFCTP00005027113.1"/>
    </source>
</evidence>
<feature type="region of interest" description="Disordered" evidence="10">
    <location>
        <begin position="252"/>
        <end position="272"/>
    </location>
</feature>
<feature type="compositionally biased region" description="Basic residues" evidence="10">
    <location>
        <begin position="255"/>
        <end position="269"/>
    </location>
</feature>
<dbReference type="Gene3D" id="3.30.160.20">
    <property type="match status" value="1"/>
</dbReference>
<keyword evidence="5 8" id="KW-0687">Ribonucleoprotein</keyword>
<comment type="similarity">
    <text evidence="2 9">Belongs to the universal ribosomal protein uS5 family.</text>
</comment>
<dbReference type="InterPro" id="IPR000851">
    <property type="entry name" value="Ribosomal_uS5"/>
</dbReference>
<evidence type="ECO:0000256" key="9">
    <source>
        <dbReference type="RuleBase" id="RU003823"/>
    </source>
</evidence>
<keyword evidence="4" id="KW-0496">Mitochondrion</keyword>
<evidence type="ECO:0000313" key="13">
    <source>
        <dbReference type="Proteomes" id="UP000823872"/>
    </source>
</evidence>
<evidence type="ECO:0000256" key="6">
    <source>
        <dbReference type="ARBA" id="ARBA00039335"/>
    </source>
</evidence>
<evidence type="ECO:0000256" key="4">
    <source>
        <dbReference type="ARBA" id="ARBA00023128"/>
    </source>
</evidence>
<dbReference type="InterPro" id="IPR013810">
    <property type="entry name" value="Ribosomal_uS5_N"/>
</dbReference>
<keyword evidence="3 8" id="KW-0689">Ribosomal protein</keyword>
<comment type="subcellular location">
    <subcellularLocation>
        <location evidence="1">Mitochondrion</location>
    </subcellularLocation>
</comment>
<evidence type="ECO:0000256" key="3">
    <source>
        <dbReference type="ARBA" id="ARBA00022980"/>
    </source>
</evidence>
<dbReference type="SUPFAM" id="SSF54768">
    <property type="entry name" value="dsRNA-binding domain-like"/>
    <property type="match status" value="1"/>
</dbReference>
<proteinExistence type="inferred from homology"/>
<dbReference type="InterPro" id="IPR005324">
    <property type="entry name" value="Ribosomal_uS5_C"/>
</dbReference>
<dbReference type="InterPro" id="IPR020568">
    <property type="entry name" value="Ribosomal_Su5_D2-typ_SF"/>
</dbReference>
<feature type="region of interest" description="Disordered" evidence="10">
    <location>
        <begin position="123"/>
        <end position="142"/>
    </location>
</feature>
<keyword evidence="13" id="KW-1185">Reference proteome</keyword>
<organism evidence="12 13">
    <name type="scientific">Felis catus</name>
    <name type="common">Cat</name>
    <name type="synonym">Felis silvestris catus</name>
    <dbReference type="NCBI Taxonomy" id="9685"/>
    <lineage>
        <taxon>Eukaryota</taxon>
        <taxon>Metazoa</taxon>
        <taxon>Chordata</taxon>
        <taxon>Craniata</taxon>
        <taxon>Vertebrata</taxon>
        <taxon>Euteleostomi</taxon>
        <taxon>Mammalia</taxon>
        <taxon>Eutheria</taxon>
        <taxon>Laurasiatheria</taxon>
        <taxon>Carnivora</taxon>
        <taxon>Feliformia</taxon>
        <taxon>Felidae</taxon>
        <taxon>Felinae</taxon>
        <taxon>Felis</taxon>
    </lineage>
</organism>
<name>A0ABI7XX25_FELCA</name>
<dbReference type="Pfam" id="PF21251">
    <property type="entry name" value="Ribosomal_uS5m_N"/>
    <property type="match status" value="1"/>
</dbReference>
<dbReference type="SUPFAM" id="SSF54211">
    <property type="entry name" value="Ribosomal protein S5 domain 2-like"/>
    <property type="match status" value="1"/>
</dbReference>
<evidence type="ECO:0000256" key="8">
    <source>
        <dbReference type="PROSITE-ProRule" id="PRU00268"/>
    </source>
</evidence>